<reference evidence="2 3" key="1">
    <citation type="journal article" date="2007" name="Science">
        <title>The Fusarium graminearum genome reveals a link between localized polymorphism and pathogen specialization.</title>
        <authorList>
            <person name="Cuomo C.A."/>
            <person name="Gueldener U."/>
            <person name="Xu J.-R."/>
            <person name="Trail F."/>
            <person name="Turgeon B.G."/>
            <person name="Di Pietro A."/>
            <person name="Walton J.D."/>
            <person name="Ma L.-J."/>
            <person name="Baker S.E."/>
            <person name="Rep M."/>
            <person name="Adam G."/>
            <person name="Antoniw J."/>
            <person name="Baldwin T."/>
            <person name="Calvo S.E."/>
            <person name="Chang Y.-L."/>
            <person name="DeCaprio D."/>
            <person name="Gale L.R."/>
            <person name="Gnerre S."/>
            <person name="Goswami R.S."/>
            <person name="Hammond-Kosack K."/>
            <person name="Harris L.J."/>
            <person name="Hilburn K."/>
            <person name="Kennell J.C."/>
            <person name="Kroken S."/>
            <person name="Magnuson J.K."/>
            <person name="Mannhaupt G."/>
            <person name="Mauceli E.W."/>
            <person name="Mewes H.-W."/>
            <person name="Mitterbauer R."/>
            <person name="Muehlbauer G."/>
            <person name="Muensterkoetter M."/>
            <person name="Nelson D."/>
            <person name="O'Donnell K."/>
            <person name="Ouellet T."/>
            <person name="Qi W."/>
            <person name="Quesneville H."/>
            <person name="Roncero M.I.G."/>
            <person name="Seong K.-Y."/>
            <person name="Tetko I.V."/>
            <person name="Urban M."/>
            <person name="Waalwijk C."/>
            <person name="Ward T.J."/>
            <person name="Yao J."/>
            <person name="Birren B.W."/>
            <person name="Kistler H.C."/>
        </authorList>
    </citation>
    <scope>NUCLEOTIDE SEQUENCE [LARGE SCALE GENOMIC DNA]</scope>
    <source>
        <strain evidence="3">ATCC MYA-4620 / CBS 123657 / FGSC 9075 / NRRL 31084 / PH-1</strain>
        <strain evidence="2">PH-1 / ATCC MYA-4620 / FGSC 9075 / NRRL 31084</strain>
    </source>
</reference>
<dbReference type="VEuPathDB" id="FungiDB:FGRAMPH1_01G22683"/>
<organism evidence="1 3">
    <name type="scientific">Gibberella zeae (strain ATCC MYA-4620 / CBS 123657 / FGSC 9075 / NRRL 31084 / PH-1)</name>
    <name type="common">Wheat head blight fungus</name>
    <name type="synonym">Fusarium graminearum</name>
    <dbReference type="NCBI Taxonomy" id="229533"/>
    <lineage>
        <taxon>Eukaryota</taxon>
        <taxon>Fungi</taxon>
        <taxon>Dikarya</taxon>
        <taxon>Ascomycota</taxon>
        <taxon>Pezizomycotina</taxon>
        <taxon>Sordariomycetes</taxon>
        <taxon>Hypocreomycetidae</taxon>
        <taxon>Hypocreales</taxon>
        <taxon>Nectriaceae</taxon>
        <taxon>Fusarium</taxon>
    </lineage>
</organism>
<evidence type="ECO:0000313" key="1">
    <source>
        <dbReference type="EMBL" id="CEF84111.1"/>
    </source>
</evidence>
<dbReference type="Proteomes" id="UP000070720">
    <property type="component" value="Chromosome 4"/>
</dbReference>
<dbReference type="InParanoid" id="I1S7W9"/>
<accession>I1S7W9</accession>
<protein>
    <submittedName>
        <fullName evidence="1">Chromosome 4, complete genome</fullName>
    </submittedName>
</protein>
<evidence type="ECO:0000313" key="3">
    <source>
        <dbReference type="Proteomes" id="UP000070720"/>
    </source>
</evidence>
<dbReference type="EnsemblFungi" id="CEF84111">
    <property type="protein sequence ID" value="CEF84111"/>
    <property type="gene ID" value="FGRRES_12944"/>
</dbReference>
<sequence length="40" mass="4371">MAGRTCEADSAVRLDALPTAAASMLAHCISCRQHSKRRWV</sequence>
<evidence type="ECO:0000313" key="2">
    <source>
        <dbReference type="EnsemblFungi" id="CEF84111"/>
    </source>
</evidence>
<reference evidence="2 3" key="2">
    <citation type="journal article" date="2010" name="Nature">
        <title>Comparative genomics reveals mobile pathogenicity chromosomes in Fusarium.</title>
        <authorList>
            <person name="Ma L.J."/>
            <person name="van der Does H.C."/>
            <person name="Borkovich K.A."/>
            <person name="Coleman J.J."/>
            <person name="Daboussi M.J."/>
            <person name="Di Pietro A."/>
            <person name="Dufresne M."/>
            <person name="Freitag M."/>
            <person name="Grabherr M."/>
            <person name="Henrissat B."/>
            <person name="Houterman P.M."/>
            <person name="Kang S."/>
            <person name="Shim W.B."/>
            <person name="Woloshuk C."/>
            <person name="Xie X."/>
            <person name="Xu J.R."/>
            <person name="Antoniw J."/>
            <person name="Baker S.E."/>
            <person name="Bluhm B.H."/>
            <person name="Breakspear A."/>
            <person name="Brown D.W."/>
            <person name="Butchko R.A."/>
            <person name="Chapman S."/>
            <person name="Coulson R."/>
            <person name="Coutinho P.M."/>
            <person name="Danchin E.G."/>
            <person name="Diener A."/>
            <person name="Gale L.R."/>
            <person name="Gardiner D.M."/>
            <person name="Goff S."/>
            <person name="Hammond-Kosack K.E."/>
            <person name="Hilburn K."/>
            <person name="Hua-Van A."/>
            <person name="Jonkers W."/>
            <person name="Kazan K."/>
            <person name="Kodira C.D."/>
            <person name="Koehrsen M."/>
            <person name="Kumar L."/>
            <person name="Lee Y.H."/>
            <person name="Li L."/>
            <person name="Manners J.M."/>
            <person name="Miranda-Saavedra D."/>
            <person name="Mukherjee M."/>
            <person name="Park G."/>
            <person name="Park J."/>
            <person name="Park S.Y."/>
            <person name="Proctor R.H."/>
            <person name="Regev A."/>
            <person name="Ruiz-Roldan M.C."/>
            <person name="Sain D."/>
            <person name="Sakthikumar S."/>
            <person name="Sykes S."/>
            <person name="Schwartz D.C."/>
            <person name="Turgeon B.G."/>
            <person name="Wapinski I."/>
            <person name="Yoder O."/>
            <person name="Young S."/>
            <person name="Zeng Q."/>
            <person name="Zhou S."/>
            <person name="Galagan J."/>
            <person name="Cuomo C.A."/>
            <person name="Kistler H.C."/>
            <person name="Rep M."/>
        </authorList>
    </citation>
    <scope>GENOME REANNOTATION</scope>
    <source>
        <strain evidence="3">ATCC MYA-4620 / CBS 123657 / FGSC 9075 / NRRL 31084 / PH-1</strain>
        <strain evidence="2">PH-1 / ATCC MYA-4620 / FGSC 9075 / NRRL 31084</strain>
    </source>
</reference>
<dbReference type="EMBL" id="HG970335">
    <property type="protein sequence ID" value="CEF84111.1"/>
    <property type="molecule type" value="Genomic_DNA"/>
</dbReference>
<name>I1S7W9_GIBZE</name>
<proteinExistence type="predicted"/>
<accession>A0A098DQH6</accession>
<dbReference type="KEGG" id="fgr:FGSG_12944"/>
<keyword evidence="3" id="KW-1185">Reference proteome</keyword>
<dbReference type="HOGENOM" id="CLU_3299487_0_0_1"/>
<gene>
    <name evidence="1" type="ORF">FGRAMPH1_01T22683</name>
</gene>
<dbReference type="RefSeq" id="XP_011326219.1">
    <property type="nucleotide sequence ID" value="XM_011327917.1"/>
</dbReference>
<reference evidence="2" key="4">
    <citation type="submission" date="2017-01" db="UniProtKB">
        <authorList>
            <consortium name="EnsemblFungi"/>
        </authorList>
    </citation>
    <scope>IDENTIFICATION</scope>
    <source>
        <strain evidence="2">PH-1 / ATCC MYA-4620 / FGSC 9075 / NRRL 31084</strain>
    </source>
</reference>
<reference evidence="1 3" key="3">
    <citation type="journal article" date="2015" name="BMC Genomics">
        <title>The completed genome sequence of the pathogenic ascomycete fungus Fusarium graminearum.</title>
        <authorList>
            <person name="King R."/>
            <person name="Urban M."/>
            <person name="Hammond-Kosack M.C."/>
            <person name="Hassani-Pak K."/>
            <person name="Hammond-Kosack K.E."/>
        </authorList>
    </citation>
    <scope>NUCLEOTIDE SEQUENCE [LARGE SCALE GENOMIC DNA]</scope>
    <source>
        <strain evidence="3">ATCC MYA-4620 / CBS 123657 / FGSC 9075 / NRRL 31084 / PH-1</strain>
        <strain evidence="1">PH-1</strain>
    </source>
</reference>
<dbReference type="AlphaFoldDB" id="I1S7W9"/>